<organism evidence="1 2">
    <name type="scientific">Halomonas ventosae</name>
    <dbReference type="NCBI Taxonomy" id="229007"/>
    <lineage>
        <taxon>Bacteria</taxon>
        <taxon>Pseudomonadati</taxon>
        <taxon>Pseudomonadota</taxon>
        <taxon>Gammaproteobacteria</taxon>
        <taxon>Oceanospirillales</taxon>
        <taxon>Halomonadaceae</taxon>
        <taxon>Halomonas</taxon>
    </lineage>
</organism>
<evidence type="ECO:0000313" key="1">
    <source>
        <dbReference type="EMBL" id="TDO15372.1"/>
    </source>
</evidence>
<reference evidence="1 2" key="1">
    <citation type="submission" date="2019-03" db="EMBL/GenBank/DDBJ databases">
        <title>Freshwater and sediment microbial communities from various areas in North America, analyzing microbe dynamics in response to fracking.</title>
        <authorList>
            <person name="Lamendella R."/>
        </authorList>
    </citation>
    <scope>NUCLEOTIDE SEQUENCE [LARGE SCALE GENOMIC DNA]</scope>
    <source>
        <strain evidence="1 2">1_TX</strain>
    </source>
</reference>
<keyword evidence="2" id="KW-1185">Reference proteome</keyword>
<dbReference type="AlphaFoldDB" id="A0A4R6I1H8"/>
<comment type="caution">
    <text evidence="1">The sequence shown here is derived from an EMBL/GenBank/DDBJ whole genome shotgun (WGS) entry which is preliminary data.</text>
</comment>
<protein>
    <submittedName>
        <fullName evidence="1">Uncharacterized protein</fullName>
    </submittedName>
</protein>
<accession>A0A4R6I1H8</accession>
<sequence>MAVEFIVCGFHRVVAVYLGALETFSRPEGRFCVASPSGQPG</sequence>
<evidence type="ECO:0000313" key="2">
    <source>
        <dbReference type="Proteomes" id="UP000295150"/>
    </source>
</evidence>
<dbReference type="EMBL" id="SNWH01000002">
    <property type="protein sequence ID" value="TDO15372.1"/>
    <property type="molecule type" value="Genomic_DNA"/>
</dbReference>
<name>A0A4R6I1H8_9GAMM</name>
<dbReference type="Proteomes" id="UP000295150">
    <property type="component" value="Unassembled WGS sequence"/>
</dbReference>
<gene>
    <name evidence="1" type="ORF">DFO68_102205</name>
</gene>
<proteinExistence type="predicted"/>